<proteinExistence type="predicted"/>
<keyword evidence="2" id="KW-1185">Reference proteome</keyword>
<accession>A0ACB9R5D7</accession>
<gene>
    <name evidence="1" type="ORF">MLD38_019475</name>
</gene>
<protein>
    <submittedName>
        <fullName evidence="1">Uncharacterized protein</fullName>
    </submittedName>
</protein>
<comment type="caution">
    <text evidence="1">The sequence shown here is derived from an EMBL/GenBank/DDBJ whole genome shotgun (WGS) entry which is preliminary data.</text>
</comment>
<evidence type="ECO:0000313" key="2">
    <source>
        <dbReference type="Proteomes" id="UP001057402"/>
    </source>
</evidence>
<dbReference type="Proteomes" id="UP001057402">
    <property type="component" value="Chromosome 5"/>
</dbReference>
<name>A0ACB9R5D7_9MYRT</name>
<reference evidence="2" key="1">
    <citation type="journal article" date="2023" name="Front. Plant Sci.">
        <title>Chromosomal-level genome assembly of Melastoma candidum provides insights into trichome evolution.</title>
        <authorList>
            <person name="Zhong Y."/>
            <person name="Wu W."/>
            <person name="Sun C."/>
            <person name="Zou P."/>
            <person name="Liu Y."/>
            <person name="Dai S."/>
            <person name="Zhou R."/>
        </authorList>
    </citation>
    <scope>NUCLEOTIDE SEQUENCE [LARGE SCALE GENOMIC DNA]</scope>
</reference>
<organism evidence="1 2">
    <name type="scientific">Melastoma candidum</name>
    <dbReference type="NCBI Taxonomy" id="119954"/>
    <lineage>
        <taxon>Eukaryota</taxon>
        <taxon>Viridiplantae</taxon>
        <taxon>Streptophyta</taxon>
        <taxon>Embryophyta</taxon>
        <taxon>Tracheophyta</taxon>
        <taxon>Spermatophyta</taxon>
        <taxon>Magnoliopsida</taxon>
        <taxon>eudicotyledons</taxon>
        <taxon>Gunneridae</taxon>
        <taxon>Pentapetalae</taxon>
        <taxon>rosids</taxon>
        <taxon>malvids</taxon>
        <taxon>Myrtales</taxon>
        <taxon>Melastomataceae</taxon>
        <taxon>Melastomatoideae</taxon>
        <taxon>Melastomateae</taxon>
        <taxon>Melastoma</taxon>
    </lineage>
</organism>
<evidence type="ECO:0000313" key="1">
    <source>
        <dbReference type="EMBL" id="KAI4371212.1"/>
    </source>
</evidence>
<sequence>MGRGKIEIRRIDNKTTRQVTFAKRRSGLFKKTRELSVLCDAQIGVIIFSSTGKLFEYSEGARIDTLVRRYLSTTGTEIPQQNDDEELQNQLRRMKGETQSLQLSLQRYTGGDLSSVRIEELAHLEHELECSVNKVRARKFELLQQQMENLRRKEKMLEDENDQIIHMIKAHQVAMVEQQQPVEGTSGGATKQEAETSNMLDMLPFLRPEDQPEGVRLQLATLLTPPQFQPYRIQPTHPSLQDFTLHTGDFA</sequence>
<dbReference type="EMBL" id="CM042884">
    <property type="protein sequence ID" value="KAI4371212.1"/>
    <property type="molecule type" value="Genomic_DNA"/>
</dbReference>